<keyword evidence="2" id="KW-0812">Transmembrane</keyword>
<feature type="transmembrane region" description="Helical" evidence="2">
    <location>
        <begin position="61"/>
        <end position="82"/>
    </location>
</feature>
<comment type="caution">
    <text evidence="3">The sequence shown here is derived from an EMBL/GenBank/DDBJ whole genome shotgun (WGS) entry which is preliminary data.</text>
</comment>
<accession>A0A8H3BM66</accession>
<dbReference type="PANTHER" id="PTHR38848:SF3">
    <property type="entry name" value="G-PROTEIN COUPLED RECEPTORS FAMILY 3 PROFILE DOMAIN-CONTAINING PROTEIN"/>
    <property type="match status" value="1"/>
</dbReference>
<feature type="transmembrane region" description="Helical" evidence="2">
    <location>
        <begin position="19"/>
        <end position="41"/>
    </location>
</feature>
<feature type="region of interest" description="Disordered" evidence="1">
    <location>
        <begin position="441"/>
        <end position="465"/>
    </location>
</feature>
<evidence type="ECO:0000313" key="4">
    <source>
        <dbReference type="Proteomes" id="UP000663846"/>
    </source>
</evidence>
<evidence type="ECO:0000313" key="3">
    <source>
        <dbReference type="EMBL" id="CAE6459053.1"/>
    </source>
</evidence>
<dbReference type="AlphaFoldDB" id="A0A8H3BM66"/>
<sequence>VPGPHFVPYTIFPSGGMRVLSASIHFTSSSILAYCVARRIGMIRMSSMNDLKTLSWPRINVVLILVISWLFVFGTGILIHGVGMSYSHNACSSGLFLCIWLYALSKVFIYTFLTEKVRVVWEVVAQPRLSSPVYLVCLAVMLPVRYSPVVRLCYAQLINSKIKFGVMPILMTIGRIAFLKPDMTCVIGLEPFSSISLLAYDLFINVFLNVMFLWPLLRSRITSRQLVKVARRNMVAAVVALATSVTNLALLTVLRHELGWVCLGSCAVDVTLNAIVIFWLTMPRTESSTNEPSYLPGQSQQTSYLGTEAESSIRKTASIKAPIVFSPPTAHKHRASLRDTTINRPADVPAAIHPVTIAEVTELRYTAALPDFPVSPTVPSTSVGNMSMLASSPGDNFSSKRRSTGLRSLGEFFWMPKPKPEKDMEVHISVVTQEDMELGDLESIQAKNDDGSSLDQAKIKSEWYK</sequence>
<organism evidence="3 4">
    <name type="scientific">Rhizoctonia solani</name>
    <dbReference type="NCBI Taxonomy" id="456999"/>
    <lineage>
        <taxon>Eukaryota</taxon>
        <taxon>Fungi</taxon>
        <taxon>Dikarya</taxon>
        <taxon>Basidiomycota</taxon>
        <taxon>Agaricomycotina</taxon>
        <taxon>Agaricomycetes</taxon>
        <taxon>Cantharellales</taxon>
        <taxon>Ceratobasidiaceae</taxon>
        <taxon>Rhizoctonia</taxon>
    </lineage>
</organism>
<gene>
    <name evidence="3" type="ORF">RDB_LOCUS156752</name>
</gene>
<feature type="transmembrane region" description="Helical" evidence="2">
    <location>
        <begin position="94"/>
        <end position="113"/>
    </location>
</feature>
<feature type="non-terminal residue" evidence="3">
    <location>
        <position position="1"/>
    </location>
</feature>
<keyword evidence="2" id="KW-0472">Membrane</keyword>
<proteinExistence type="predicted"/>
<evidence type="ECO:0000256" key="1">
    <source>
        <dbReference type="SAM" id="MobiDB-lite"/>
    </source>
</evidence>
<feature type="transmembrane region" description="Helical" evidence="2">
    <location>
        <begin position="195"/>
        <end position="214"/>
    </location>
</feature>
<feature type="transmembrane region" description="Helical" evidence="2">
    <location>
        <begin position="166"/>
        <end position="189"/>
    </location>
</feature>
<dbReference type="Proteomes" id="UP000663846">
    <property type="component" value="Unassembled WGS sequence"/>
</dbReference>
<keyword evidence="2" id="KW-1133">Transmembrane helix</keyword>
<feature type="transmembrane region" description="Helical" evidence="2">
    <location>
        <begin position="234"/>
        <end position="252"/>
    </location>
</feature>
<dbReference type="EMBL" id="CAJMWS010000691">
    <property type="protein sequence ID" value="CAE6459053.1"/>
    <property type="molecule type" value="Genomic_DNA"/>
</dbReference>
<evidence type="ECO:0000256" key="2">
    <source>
        <dbReference type="SAM" id="Phobius"/>
    </source>
</evidence>
<feature type="transmembrane region" description="Helical" evidence="2">
    <location>
        <begin position="258"/>
        <end position="280"/>
    </location>
</feature>
<reference evidence="3" key="1">
    <citation type="submission" date="2021-01" db="EMBL/GenBank/DDBJ databases">
        <authorList>
            <person name="Kaushik A."/>
        </authorList>
    </citation>
    <scope>NUCLEOTIDE SEQUENCE</scope>
    <source>
        <strain evidence="3">AG1-1C</strain>
    </source>
</reference>
<dbReference type="PANTHER" id="PTHR38848">
    <property type="entry name" value="G-PROTEIN COUPLED RECEPTORS FAMILY 3 PROFILE DOMAIN-CONTAINING PROTEIN"/>
    <property type="match status" value="1"/>
</dbReference>
<protein>
    <recommendedName>
        <fullName evidence="5">Transmembrane protein</fullName>
    </recommendedName>
</protein>
<evidence type="ECO:0008006" key="5">
    <source>
        <dbReference type="Google" id="ProtNLM"/>
    </source>
</evidence>
<name>A0A8H3BM66_9AGAM</name>